<reference evidence="1 2" key="1">
    <citation type="journal article" date="2019" name="Emerg. Microbes Infect.">
        <title>Comprehensive subspecies identification of 175 nontuberculous mycobacteria species based on 7547 genomic profiles.</title>
        <authorList>
            <person name="Matsumoto Y."/>
            <person name="Kinjo T."/>
            <person name="Motooka D."/>
            <person name="Nabeya D."/>
            <person name="Jung N."/>
            <person name="Uechi K."/>
            <person name="Horii T."/>
            <person name="Iida T."/>
            <person name="Fujita J."/>
            <person name="Nakamura S."/>
        </authorList>
    </citation>
    <scope>NUCLEOTIDE SEQUENCE [LARGE SCALE GENOMIC DNA]</scope>
    <source>
        <strain evidence="1 2">JCM 17423</strain>
    </source>
</reference>
<evidence type="ECO:0000313" key="2">
    <source>
        <dbReference type="Proteomes" id="UP000466607"/>
    </source>
</evidence>
<proteinExistence type="predicted"/>
<dbReference type="AlphaFoldDB" id="A0AAD1MVV2"/>
<protein>
    <submittedName>
        <fullName evidence="1">Uncharacterized protein</fullName>
    </submittedName>
</protein>
<accession>A0AAD1MVV2</accession>
<keyword evidence="2" id="KW-1185">Reference proteome</keyword>
<dbReference type="EMBL" id="AP022586">
    <property type="protein sequence ID" value="BBY18163.1"/>
    <property type="molecule type" value="Genomic_DNA"/>
</dbReference>
<sequence length="160" mass="17361">MALLLRKLFRIGKLPEELRVGLEAEGIVHLAEFVPVTRRFTGSIPGKRATGSVSSYTGALVLTHRRVLATLSTVPKLAGRTIDQPFDAPAAGPVTAELSATGLRIEVDVSAVDPRCKGELSLHYKTDIPEGILLGLPTRQFAYSVPPEWVFRAVGVMYRP</sequence>
<evidence type="ECO:0000313" key="1">
    <source>
        <dbReference type="EMBL" id="BBY18163.1"/>
    </source>
</evidence>
<dbReference type="Proteomes" id="UP000466607">
    <property type="component" value="Chromosome"/>
</dbReference>
<name>A0AAD1MVV2_9MYCO</name>
<gene>
    <name evidence="1" type="ORF">MLIT_37550</name>
</gene>
<organism evidence="1 2">
    <name type="scientific">Mycolicibacterium litorale</name>
    <dbReference type="NCBI Taxonomy" id="758802"/>
    <lineage>
        <taxon>Bacteria</taxon>
        <taxon>Bacillati</taxon>
        <taxon>Actinomycetota</taxon>
        <taxon>Actinomycetes</taxon>
        <taxon>Mycobacteriales</taxon>
        <taxon>Mycobacteriaceae</taxon>
        <taxon>Mycolicibacterium</taxon>
    </lineage>
</organism>
<dbReference type="RefSeq" id="WP_134057918.1">
    <property type="nucleotide sequence ID" value="NZ_AP022586.1"/>
</dbReference>